<proteinExistence type="predicted"/>
<sequence>MDLDFSMQFYYPNVVEILEPTKPILTAMQILKLHEKKSRGGSIGERKIRGSKIMAVNRILFMDIKLGVS</sequence>
<keyword evidence="2" id="KW-1185">Reference proteome</keyword>
<dbReference type="EMBL" id="JABWDY010011297">
    <property type="protein sequence ID" value="KAF5199940.1"/>
    <property type="molecule type" value="Genomic_DNA"/>
</dbReference>
<organism evidence="1 2">
    <name type="scientific">Thalictrum thalictroides</name>
    <name type="common">Rue-anemone</name>
    <name type="synonym">Anemone thalictroides</name>
    <dbReference type="NCBI Taxonomy" id="46969"/>
    <lineage>
        <taxon>Eukaryota</taxon>
        <taxon>Viridiplantae</taxon>
        <taxon>Streptophyta</taxon>
        <taxon>Embryophyta</taxon>
        <taxon>Tracheophyta</taxon>
        <taxon>Spermatophyta</taxon>
        <taxon>Magnoliopsida</taxon>
        <taxon>Ranunculales</taxon>
        <taxon>Ranunculaceae</taxon>
        <taxon>Thalictroideae</taxon>
        <taxon>Thalictrum</taxon>
    </lineage>
</organism>
<dbReference type="AlphaFoldDB" id="A0A7J6WTH1"/>
<name>A0A7J6WTH1_THATH</name>
<evidence type="ECO:0000313" key="2">
    <source>
        <dbReference type="Proteomes" id="UP000554482"/>
    </source>
</evidence>
<dbReference type="Proteomes" id="UP000554482">
    <property type="component" value="Unassembled WGS sequence"/>
</dbReference>
<evidence type="ECO:0000313" key="1">
    <source>
        <dbReference type="EMBL" id="KAF5199940.1"/>
    </source>
</evidence>
<comment type="caution">
    <text evidence="1">The sequence shown here is derived from an EMBL/GenBank/DDBJ whole genome shotgun (WGS) entry which is preliminary data.</text>
</comment>
<reference evidence="1 2" key="1">
    <citation type="submission" date="2020-06" db="EMBL/GenBank/DDBJ databases">
        <title>Transcriptomic and genomic resources for Thalictrum thalictroides and T. hernandezii: Facilitating candidate gene discovery in an emerging model plant lineage.</title>
        <authorList>
            <person name="Arias T."/>
            <person name="Riano-Pachon D.M."/>
            <person name="Di Stilio V.S."/>
        </authorList>
    </citation>
    <scope>NUCLEOTIDE SEQUENCE [LARGE SCALE GENOMIC DNA]</scope>
    <source>
        <strain evidence="2">cv. WT478/WT964</strain>
        <tissue evidence="1">Leaves</tissue>
    </source>
</reference>
<protein>
    <submittedName>
        <fullName evidence="1">Uncharacterized protein</fullName>
    </submittedName>
</protein>
<accession>A0A7J6WTH1</accession>
<gene>
    <name evidence="1" type="ORF">FRX31_010470</name>
</gene>